<dbReference type="InterPro" id="IPR001509">
    <property type="entry name" value="Epimerase_deHydtase"/>
</dbReference>
<dbReference type="EMBL" id="LBTN01000014">
    <property type="protein sequence ID" value="KKQ40670.1"/>
    <property type="molecule type" value="Genomic_DNA"/>
</dbReference>
<evidence type="ECO:0000259" key="5">
    <source>
        <dbReference type="Pfam" id="PF01370"/>
    </source>
</evidence>
<sequence>MNSEAVTIIDEDLFYITEADLPWRELEGKTILVSGANGMLPAYMVETILYLNNTIFKEKTTILALVRDLEKAQGRFSRYKNNNHLKFIVQDVCNKIVIDGKVDYIIHAASQASPKFYRRDPVGTILPNVLGTYNLLELAREKSIKGFLYFSAGAVYGKRINDDKLITENDFGSLNPSTVEACYPESKRLGETMCMAWFSQYNVPIKIIRPFHTYGPGVALDDGRVFADFVRNIINNDNLVINSDGSARRPFCYLSDAVIGFFTVLLKGNIGEAYNIAGKKEIGILELANMLVDLFPEKNLKIVFKENIDKDYVQTAVSQYSPDVSKITSLGWDDKISLEDGFKKMVNYYKLIV</sequence>
<keyword evidence="2" id="KW-0210">Decarboxylase</keyword>
<dbReference type="Pfam" id="PF01370">
    <property type="entry name" value="Epimerase"/>
    <property type="match status" value="1"/>
</dbReference>
<proteinExistence type="predicted"/>
<gene>
    <name evidence="6" type="ORF">US58_C0014G0032</name>
</gene>
<organism evidence="6 7">
    <name type="scientific">Candidatus Magasanikbacteria bacterium GW2011_GWA2_37_8</name>
    <dbReference type="NCBI Taxonomy" id="1619036"/>
    <lineage>
        <taxon>Bacteria</taxon>
        <taxon>Candidatus Magasanikiibacteriota</taxon>
    </lineage>
</organism>
<evidence type="ECO:0000313" key="7">
    <source>
        <dbReference type="Proteomes" id="UP000034333"/>
    </source>
</evidence>
<keyword evidence="4" id="KW-0456">Lyase</keyword>
<dbReference type="Gene3D" id="3.40.50.720">
    <property type="entry name" value="NAD(P)-binding Rossmann-like Domain"/>
    <property type="match status" value="1"/>
</dbReference>
<dbReference type="GO" id="GO:0070403">
    <property type="term" value="F:NAD+ binding"/>
    <property type="evidence" value="ECO:0007669"/>
    <property type="project" value="InterPro"/>
</dbReference>
<dbReference type="InterPro" id="IPR036291">
    <property type="entry name" value="NAD(P)-bd_dom_sf"/>
</dbReference>
<dbReference type="SUPFAM" id="SSF51735">
    <property type="entry name" value="NAD(P)-binding Rossmann-fold domains"/>
    <property type="match status" value="1"/>
</dbReference>
<dbReference type="GO" id="GO:0042732">
    <property type="term" value="P:D-xylose metabolic process"/>
    <property type="evidence" value="ECO:0007669"/>
    <property type="project" value="InterPro"/>
</dbReference>
<evidence type="ECO:0000256" key="1">
    <source>
        <dbReference type="ARBA" id="ARBA00001911"/>
    </source>
</evidence>
<dbReference type="PANTHER" id="PTHR43078:SF7">
    <property type="entry name" value="UDP-GLUCURONATE DECARBOXYLASE"/>
    <property type="match status" value="1"/>
</dbReference>
<dbReference type="AlphaFoldDB" id="A0A0G0HPY8"/>
<dbReference type="InterPro" id="IPR044516">
    <property type="entry name" value="UXS-like"/>
</dbReference>
<name>A0A0G0HPY8_9BACT</name>
<accession>A0A0G0HPY8</accession>
<evidence type="ECO:0000256" key="2">
    <source>
        <dbReference type="ARBA" id="ARBA00022793"/>
    </source>
</evidence>
<reference evidence="6 7" key="1">
    <citation type="journal article" date="2015" name="Nature">
        <title>rRNA introns, odd ribosomes, and small enigmatic genomes across a large radiation of phyla.</title>
        <authorList>
            <person name="Brown C.T."/>
            <person name="Hug L.A."/>
            <person name="Thomas B.C."/>
            <person name="Sharon I."/>
            <person name="Castelle C.J."/>
            <person name="Singh A."/>
            <person name="Wilkins M.J."/>
            <person name="Williams K.H."/>
            <person name="Banfield J.F."/>
        </authorList>
    </citation>
    <scope>NUCLEOTIDE SEQUENCE [LARGE SCALE GENOMIC DNA]</scope>
</reference>
<keyword evidence="3" id="KW-0520">NAD</keyword>
<evidence type="ECO:0000256" key="3">
    <source>
        <dbReference type="ARBA" id="ARBA00023027"/>
    </source>
</evidence>
<dbReference type="Proteomes" id="UP000034333">
    <property type="component" value="Unassembled WGS sequence"/>
</dbReference>
<dbReference type="PATRIC" id="fig|1619036.3.peg.465"/>
<dbReference type="STRING" id="1619036.US58_C0014G0032"/>
<dbReference type="PANTHER" id="PTHR43078">
    <property type="entry name" value="UDP-GLUCURONIC ACID DECARBOXYLASE-RELATED"/>
    <property type="match status" value="1"/>
</dbReference>
<evidence type="ECO:0000256" key="4">
    <source>
        <dbReference type="ARBA" id="ARBA00023239"/>
    </source>
</evidence>
<feature type="domain" description="NAD-dependent epimerase/dehydratase" evidence="5">
    <location>
        <begin position="31"/>
        <end position="277"/>
    </location>
</feature>
<comment type="cofactor">
    <cofactor evidence="1">
        <name>NAD(+)</name>
        <dbReference type="ChEBI" id="CHEBI:57540"/>
    </cofactor>
</comment>
<dbReference type="GO" id="GO:0048040">
    <property type="term" value="F:UDP-glucuronate decarboxylase activity"/>
    <property type="evidence" value="ECO:0007669"/>
    <property type="project" value="TreeGrafter"/>
</dbReference>
<comment type="caution">
    <text evidence="6">The sequence shown here is derived from an EMBL/GenBank/DDBJ whole genome shotgun (WGS) entry which is preliminary data.</text>
</comment>
<protein>
    <recommendedName>
        <fullName evidence="5">NAD-dependent epimerase/dehydratase domain-containing protein</fullName>
    </recommendedName>
</protein>
<evidence type="ECO:0000313" key="6">
    <source>
        <dbReference type="EMBL" id="KKQ40670.1"/>
    </source>
</evidence>
<dbReference type="GO" id="GO:0005737">
    <property type="term" value="C:cytoplasm"/>
    <property type="evidence" value="ECO:0007669"/>
    <property type="project" value="TreeGrafter"/>
</dbReference>